<dbReference type="EMBL" id="CP059668">
    <property type="protein sequence ID" value="QRW23918.1"/>
    <property type="molecule type" value="Genomic_DNA"/>
</dbReference>
<evidence type="ECO:0000313" key="2">
    <source>
        <dbReference type="Proteomes" id="UP000650533"/>
    </source>
</evidence>
<name>A0A8H8P4Y9_9AGAM</name>
<sequence length="130" mass="14335">MVDEPLGGLNYDDLLPAGLPLPTIISASCARRQPCGVTMSKGIEITFEFNSPPQSSIPPRQSYEFLIATDSQVLSNSSDYYKSLRGALSQAKARTGEDLTKYRDLAAEFEKHKIVEVKTSSDDEDEDTEE</sequence>
<dbReference type="KEGG" id="rsx:RhiXN_10242"/>
<gene>
    <name evidence="1" type="ORF">RhiXN_10242</name>
</gene>
<organism evidence="1 2">
    <name type="scientific">Rhizoctonia solani</name>
    <dbReference type="NCBI Taxonomy" id="456999"/>
    <lineage>
        <taxon>Eukaryota</taxon>
        <taxon>Fungi</taxon>
        <taxon>Dikarya</taxon>
        <taxon>Basidiomycota</taxon>
        <taxon>Agaricomycotina</taxon>
        <taxon>Agaricomycetes</taxon>
        <taxon>Cantharellales</taxon>
        <taxon>Ceratobasidiaceae</taxon>
        <taxon>Rhizoctonia</taxon>
    </lineage>
</organism>
<dbReference type="AlphaFoldDB" id="A0A8H8P4Y9"/>
<protein>
    <submittedName>
        <fullName evidence="1">Uncharacterized protein</fullName>
    </submittedName>
</protein>
<dbReference type="RefSeq" id="XP_043184155.1">
    <property type="nucleotide sequence ID" value="XM_043330058.1"/>
</dbReference>
<accession>A0A8H8P4Y9</accession>
<proteinExistence type="predicted"/>
<reference evidence="1" key="1">
    <citation type="submission" date="2020-05" db="EMBL/GenBank/DDBJ databases">
        <title>Evolutionary and genomic comparisons of hybrid uninucleate and nonhybrid Rhizoctonia fungi.</title>
        <authorList>
            <person name="Li C."/>
            <person name="Chen X."/>
        </authorList>
    </citation>
    <scope>NUCLEOTIDE SEQUENCE</scope>
    <source>
        <strain evidence="1">AG-1 IA</strain>
    </source>
</reference>
<dbReference type="Proteomes" id="UP000650533">
    <property type="component" value="Chromosome 11"/>
</dbReference>
<dbReference type="GeneID" id="67032521"/>
<evidence type="ECO:0000313" key="1">
    <source>
        <dbReference type="EMBL" id="QRW23918.1"/>
    </source>
</evidence>